<dbReference type="RefSeq" id="WP_158759728.1">
    <property type="nucleotide sequence ID" value="NZ_CP046910.1"/>
</dbReference>
<dbReference type="InterPro" id="IPR050808">
    <property type="entry name" value="Phage_Integrase"/>
</dbReference>
<organism evidence="6 7">
    <name type="scientific">Paraburkholderia acidiphila</name>
    <dbReference type="NCBI Taxonomy" id="2571747"/>
    <lineage>
        <taxon>Bacteria</taxon>
        <taxon>Pseudomonadati</taxon>
        <taxon>Pseudomonadota</taxon>
        <taxon>Betaproteobacteria</taxon>
        <taxon>Burkholderiales</taxon>
        <taxon>Burkholderiaceae</taxon>
        <taxon>Paraburkholderia</taxon>
    </lineage>
</organism>
<sequence>MPRLHHALDDLQLRRWVAQGEPVAKSDGDGLTFTLSDTRAATWVLRYSRGTRRRELTLGTYPDLSLSDARKKARAYRVKIDGGEDPAADKRVEKARVREAVTVSKLCDEFVEKRFPSLAENSVKMYGWLLDGTLRTKLGPLEVRATRPSDIVYMIKTCGHPWSVCKTLLGLTTRVFTHATGQRMIDANPATGIDLEAILGEQPKRRKRLMLSEEELRALLPGVDKLLGRANGLMFRILLATCVRTRELVKAEKSLIDLERGSWRVRGETVKTKEGFLVPLPPLVIGWFRELIALSGDSPWLCPSRWSKNEGHVNMHILRDAITEAFVSKGLEIRRFTPHDTRSTAKGHLRNLGFSREISEIALNHKLPGIEGVYDVREEIPERRRAMEAWAKFIGECCDGTTPHEESGSNVVPFKPRRAA</sequence>
<evidence type="ECO:0000256" key="3">
    <source>
        <dbReference type="ARBA" id="ARBA00023125"/>
    </source>
</evidence>
<dbReference type="PROSITE" id="PS51898">
    <property type="entry name" value="TYR_RECOMBINASE"/>
    <property type="match status" value="1"/>
</dbReference>
<dbReference type="GO" id="GO:0003677">
    <property type="term" value="F:DNA binding"/>
    <property type="evidence" value="ECO:0007669"/>
    <property type="project" value="UniProtKB-KW"/>
</dbReference>
<dbReference type="Gene3D" id="1.10.150.130">
    <property type="match status" value="1"/>
</dbReference>
<dbReference type="CDD" id="cd00801">
    <property type="entry name" value="INT_P4_C"/>
    <property type="match status" value="1"/>
</dbReference>
<evidence type="ECO:0000256" key="4">
    <source>
        <dbReference type="ARBA" id="ARBA00023172"/>
    </source>
</evidence>
<evidence type="ECO:0000256" key="2">
    <source>
        <dbReference type="ARBA" id="ARBA00022908"/>
    </source>
</evidence>
<comment type="similarity">
    <text evidence="1">Belongs to the 'phage' integrase family.</text>
</comment>
<dbReference type="Pfam" id="PF00589">
    <property type="entry name" value="Phage_integrase"/>
    <property type="match status" value="1"/>
</dbReference>
<feature type="domain" description="Tyr recombinase" evidence="5">
    <location>
        <begin position="206"/>
        <end position="389"/>
    </location>
</feature>
<dbReference type="Gene3D" id="1.10.443.10">
    <property type="entry name" value="Intergrase catalytic core"/>
    <property type="match status" value="1"/>
</dbReference>
<dbReference type="GO" id="GO:0006310">
    <property type="term" value="P:DNA recombination"/>
    <property type="evidence" value="ECO:0007669"/>
    <property type="project" value="UniProtKB-KW"/>
</dbReference>
<dbReference type="InterPro" id="IPR038488">
    <property type="entry name" value="Integrase_DNA-bd_sf"/>
</dbReference>
<name>A0A7Z2G813_9BURK</name>
<evidence type="ECO:0000259" key="5">
    <source>
        <dbReference type="PROSITE" id="PS51898"/>
    </source>
</evidence>
<dbReference type="InterPro" id="IPR025166">
    <property type="entry name" value="Integrase_DNA_bind_dom"/>
</dbReference>
<evidence type="ECO:0000313" key="7">
    <source>
        <dbReference type="Proteomes" id="UP000434209"/>
    </source>
</evidence>
<dbReference type="KEGG" id="pacp:FAZ97_17580"/>
<dbReference type="Pfam" id="PF13356">
    <property type="entry name" value="Arm-DNA-bind_3"/>
    <property type="match status" value="1"/>
</dbReference>
<dbReference type="PANTHER" id="PTHR30629">
    <property type="entry name" value="PROPHAGE INTEGRASE"/>
    <property type="match status" value="1"/>
</dbReference>
<dbReference type="InterPro" id="IPR002104">
    <property type="entry name" value="Integrase_catalytic"/>
</dbReference>
<evidence type="ECO:0000256" key="1">
    <source>
        <dbReference type="ARBA" id="ARBA00008857"/>
    </source>
</evidence>
<dbReference type="InterPro" id="IPR013762">
    <property type="entry name" value="Integrase-like_cat_sf"/>
</dbReference>
<keyword evidence="2" id="KW-0229">DNA integration</keyword>
<reference evidence="6 7" key="1">
    <citation type="submission" date="2019-12" db="EMBL/GenBank/DDBJ databases">
        <title>Paraburkholderia acidiphila 7Q-K02 sp. nov and Paraburkholderia acidisoli DHF22 sp. nov., two strains isolated from forest soil.</title>
        <authorList>
            <person name="Gao Z."/>
            <person name="Qiu L."/>
        </authorList>
    </citation>
    <scope>NUCLEOTIDE SEQUENCE [LARGE SCALE GENOMIC DNA]</scope>
    <source>
        <strain evidence="6 7">7Q-K02</strain>
    </source>
</reference>
<dbReference type="InterPro" id="IPR010998">
    <property type="entry name" value="Integrase_recombinase_N"/>
</dbReference>
<proteinExistence type="inferred from homology"/>
<gene>
    <name evidence="6" type="ORF">FAZ97_17580</name>
</gene>
<dbReference type="PANTHER" id="PTHR30629:SF2">
    <property type="entry name" value="PROPHAGE INTEGRASE INTS-RELATED"/>
    <property type="match status" value="1"/>
</dbReference>
<dbReference type="Gene3D" id="3.30.160.390">
    <property type="entry name" value="Integrase, DNA-binding domain"/>
    <property type="match status" value="1"/>
</dbReference>
<dbReference type="SUPFAM" id="SSF56349">
    <property type="entry name" value="DNA breaking-rejoining enzymes"/>
    <property type="match status" value="1"/>
</dbReference>
<dbReference type="Proteomes" id="UP000434209">
    <property type="component" value="Chromosome 2"/>
</dbReference>
<keyword evidence="7" id="KW-1185">Reference proteome</keyword>
<keyword evidence="3" id="KW-0238">DNA-binding</keyword>
<dbReference type="OrthoDB" id="9775880at2"/>
<dbReference type="EMBL" id="CP046910">
    <property type="protein sequence ID" value="QGZ56774.1"/>
    <property type="molecule type" value="Genomic_DNA"/>
</dbReference>
<dbReference type="InterPro" id="IPR011010">
    <property type="entry name" value="DNA_brk_join_enz"/>
</dbReference>
<protein>
    <submittedName>
        <fullName evidence="6">DUF4102 domain-containing protein</fullName>
    </submittedName>
</protein>
<accession>A0A7Z2G813</accession>
<evidence type="ECO:0000313" key="6">
    <source>
        <dbReference type="EMBL" id="QGZ56774.1"/>
    </source>
</evidence>
<dbReference type="AlphaFoldDB" id="A0A7Z2G813"/>
<dbReference type="GO" id="GO:0015074">
    <property type="term" value="P:DNA integration"/>
    <property type="evidence" value="ECO:0007669"/>
    <property type="project" value="UniProtKB-KW"/>
</dbReference>
<keyword evidence="4" id="KW-0233">DNA recombination</keyword>